<dbReference type="GO" id="GO:0008236">
    <property type="term" value="F:serine-type peptidase activity"/>
    <property type="evidence" value="ECO:0007669"/>
    <property type="project" value="InterPro"/>
</dbReference>
<dbReference type="OrthoDB" id="354416at2759"/>
<evidence type="ECO:0000259" key="1">
    <source>
        <dbReference type="Pfam" id="PF00326"/>
    </source>
</evidence>
<evidence type="ECO:0000313" key="2">
    <source>
        <dbReference type="EMBL" id="CDJ60328.1"/>
    </source>
</evidence>
<dbReference type="Proteomes" id="UP000030763">
    <property type="component" value="Unassembled WGS sequence"/>
</dbReference>
<dbReference type="AlphaFoldDB" id="U6MB96"/>
<proteinExistence type="predicted"/>
<dbReference type="GO" id="GO:0006508">
    <property type="term" value="P:proteolysis"/>
    <property type="evidence" value="ECO:0007669"/>
    <property type="project" value="InterPro"/>
</dbReference>
<dbReference type="InterPro" id="IPR029058">
    <property type="entry name" value="AB_hydrolase_fold"/>
</dbReference>
<dbReference type="EMBL" id="HG721758">
    <property type="protein sequence ID" value="CDJ60328.1"/>
    <property type="molecule type" value="Genomic_DNA"/>
</dbReference>
<dbReference type="SUPFAM" id="SSF53474">
    <property type="entry name" value="alpha/beta-Hydrolases"/>
    <property type="match status" value="1"/>
</dbReference>
<organism evidence="2 3">
    <name type="scientific">Eimeria maxima</name>
    <name type="common">Coccidian parasite</name>
    <dbReference type="NCBI Taxonomy" id="5804"/>
    <lineage>
        <taxon>Eukaryota</taxon>
        <taxon>Sar</taxon>
        <taxon>Alveolata</taxon>
        <taxon>Apicomplexa</taxon>
        <taxon>Conoidasida</taxon>
        <taxon>Coccidia</taxon>
        <taxon>Eucoccidiorida</taxon>
        <taxon>Eimeriorina</taxon>
        <taxon>Eimeriidae</taxon>
        <taxon>Eimeria</taxon>
    </lineage>
</organism>
<dbReference type="PANTHER" id="PTHR11731:SF193">
    <property type="entry name" value="DIPEPTIDYL PEPTIDASE 9"/>
    <property type="match status" value="1"/>
</dbReference>
<gene>
    <name evidence="2" type="ORF">EMWEY_00006120</name>
</gene>
<dbReference type="RefSeq" id="XP_013336978.1">
    <property type="nucleotide sequence ID" value="XM_013481524.1"/>
</dbReference>
<dbReference type="GO" id="GO:0008239">
    <property type="term" value="F:dipeptidyl-peptidase activity"/>
    <property type="evidence" value="ECO:0007669"/>
    <property type="project" value="TreeGrafter"/>
</dbReference>
<dbReference type="Pfam" id="PF00326">
    <property type="entry name" value="Peptidase_S9"/>
    <property type="match status" value="1"/>
</dbReference>
<reference evidence="2" key="1">
    <citation type="submission" date="2013-10" db="EMBL/GenBank/DDBJ databases">
        <title>Genomic analysis of the causative agents of coccidiosis in chickens.</title>
        <authorList>
            <person name="Reid A.J."/>
            <person name="Blake D."/>
            <person name="Billington K."/>
            <person name="Browne H."/>
            <person name="Dunn M."/>
            <person name="Hung S."/>
            <person name="Kawahara F."/>
            <person name="Miranda-Saavedra D."/>
            <person name="Mourier T."/>
            <person name="Nagra H."/>
            <person name="Otto T.D."/>
            <person name="Rawlings N."/>
            <person name="Sanchez A."/>
            <person name="Sanders M."/>
            <person name="Subramaniam C."/>
            <person name="Tay Y."/>
            <person name="Dear P."/>
            <person name="Doerig C."/>
            <person name="Gruber A."/>
            <person name="Parkinson J."/>
            <person name="Shirley M."/>
            <person name="Wan K.L."/>
            <person name="Berriman M."/>
            <person name="Tomley F."/>
            <person name="Pain A."/>
        </authorList>
    </citation>
    <scope>NUCLEOTIDE SEQUENCE [LARGE SCALE GENOMIC DNA]</scope>
    <source>
        <strain evidence="2">Weybridge</strain>
    </source>
</reference>
<dbReference type="InterPro" id="IPR001375">
    <property type="entry name" value="Peptidase_S9_cat"/>
</dbReference>
<accession>U6MB96</accession>
<dbReference type="Gene3D" id="3.40.50.1820">
    <property type="entry name" value="alpha/beta hydrolase"/>
    <property type="match status" value="1"/>
</dbReference>
<protein>
    <submittedName>
        <fullName evidence="2">Dipeptidyl peptidase IV domain-containing protein, putative</fullName>
    </submittedName>
</protein>
<dbReference type="PANTHER" id="PTHR11731">
    <property type="entry name" value="PROTEASE FAMILY S9B,C DIPEPTIDYL-PEPTIDASE IV-RELATED"/>
    <property type="match status" value="1"/>
</dbReference>
<dbReference type="VEuPathDB" id="ToxoDB:EMWEY_00006120"/>
<feature type="domain" description="Peptidase S9 prolyl oligopeptidase catalytic" evidence="1">
    <location>
        <begin position="254"/>
        <end position="396"/>
    </location>
</feature>
<reference evidence="2" key="2">
    <citation type="submission" date="2013-10" db="EMBL/GenBank/DDBJ databases">
        <authorList>
            <person name="Aslett M."/>
        </authorList>
    </citation>
    <scope>NUCLEOTIDE SEQUENCE [LARGE SCALE GENOMIC DNA]</scope>
    <source>
        <strain evidence="2">Weybridge</strain>
    </source>
</reference>
<dbReference type="GeneID" id="25334598"/>
<dbReference type="InterPro" id="IPR050278">
    <property type="entry name" value="Serine_Prot_S9B/DPPIV"/>
</dbReference>
<keyword evidence="3" id="KW-1185">Reference proteome</keyword>
<evidence type="ECO:0000313" key="3">
    <source>
        <dbReference type="Proteomes" id="UP000030763"/>
    </source>
</evidence>
<sequence length="408" mass="44755">MPNIRELFAADARGECLYNSSLAGKQTEICAADAEGDGNRYTLEAAADYTLEQLQRIPQHIPESVRAGLRKAFFYYADAAGCGQVVFESQHQQTLFAGIFQLLQQPSFFTLQQKQHTLIGAYYSPNPEVHGPPPYRGVVSCYGGPSVQFVTDSWELHIDPRAQALARLAQQVAPFRVCTLLWSLYCLLVIKADNRGSAGRTTSFEKSIYLLLGHKEAADQAAACLHLCKKGLLKLSSNSSSSGGETEAEGELREGVGIYGVSYGGFLSCMALLLQPHVFSAAVAVAPVTFWEGYSTHYTERYLSQPHLNPAGYSFSSVLPFINARKQLEPGRLLLLHGAADENVLLQHSLVLADALIKHQVGFELICLPSSRHGASSPADAALLRLRLLHFFSLCFLHEGKRHVETKQ</sequence>
<name>U6MB96_EIMMA</name>